<dbReference type="CDD" id="cd01572">
    <property type="entry name" value="QPRTase"/>
    <property type="match status" value="1"/>
</dbReference>
<dbReference type="InterPro" id="IPR022412">
    <property type="entry name" value="Quinolinate_PRibosylTrfase_N"/>
</dbReference>
<comment type="catalytic activity">
    <reaction evidence="11 12">
        <text>nicotinate beta-D-ribonucleotide + CO2 + diphosphate = quinolinate + 5-phospho-alpha-D-ribose 1-diphosphate + 2 H(+)</text>
        <dbReference type="Rhea" id="RHEA:12733"/>
        <dbReference type="ChEBI" id="CHEBI:15378"/>
        <dbReference type="ChEBI" id="CHEBI:16526"/>
        <dbReference type="ChEBI" id="CHEBI:29959"/>
        <dbReference type="ChEBI" id="CHEBI:33019"/>
        <dbReference type="ChEBI" id="CHEBI:57502"/>
        <dbReference type="ChEBI" id="CHEBI:58017"/>
        <dbReference type="EC" id="2.4.2.19"/>
    </reaction>
</comment>
<dbReference type="PANTHER" id="PTHR32179:SF3">
    <property type="entry name" value="NICOTINATE-NUCLEOTIDE PYROPHOSPHORYLASE [CARBOXYLATING]"/>
    <property type="match status" value="1"/>
</dbReference>
<evidence type="ECO:0000256" key="9">
    <source>
        <dbReference type="ARBA" id="ARBA00022679"/>
    </source>
</evidence>
<evidence type="ECO:0000256" key="8">
    <source>
        <dbReference type="ARBA" id="ARBA00022676"/>
    </source>
</evidence>
<dbReference type="AlphaFoldDB" id="A0A1E3PNC1"/>
<evidence type="ECO:0000256" key="1">
    <source>
        <dbReference type="ARBA" id="ARBA00003237"/>
    </source>
</evidence>
<dbReference type="SUPFAM" id="SSF54675">
    <property type="entry name" value="Nicotinate/Quinolinate PRTase N-terminal domain-like"/>
    <property type="match status" value="1"/>
</dbReference>
<dbReference type="GO" id="GO:0034354">
    <property type="term" value="P:'de novo' NAD+ biosynthetic process from L-tryptophan"/>
    <property type="evidence" value="ECO:0007669"/>
    <property type="project" value="EnsemblFungi"/>
</dbReference>
<dbReference type="GO" id="GO:0005737">
    <property type="term" value="C:cytoplasm"/>
    <property type="evidence" value="ECO:0007669"/>
    <property type="project" value="TreeGrafter"/>
</dbReference>
<evidence type="ECO:0000313" key="16">
    <source>
        <dbReference type="Proteomes" id="UP000095009"/>
    </source>
</evidence>
<evidence type="ECO:0000259" key="13">
    <source>
        <dbReference type="Pfam" id="PF01729"/>
    </source>
</evidence>
<keyword evidence="16" id="KW-1185">Reference proteome</keyword>
<dbReference type="EMBL" id="KV454408">
    <property type="protein sequence ID" value="ODQ66724.1"/>
    <property type="molecule type" value="Genomic_DNA"/>
</dbReference>
<dbReference type="GO" id="GO:0004514">
    <property type="term" value="F:nicotinate-nucleotide diphosphorylase (carboxylating) activity"/>
    <property type="evidence" value="ECO:0007669"/>
    <property type="project" value="UniProtKB-EC"/>
</dbReference>
<dbReference type="InterPro" id="IPR002638">
    <property type="entry name" value="Quinolinate_PRibosylTrfase_C"/>
</dbReference>
<dbReference type="InterPro" id="IPR037128">
    <property type="entry name" value="Quinolinate_PRibosylTase_N_sf"/>
</dbReference>
<organism evidence="15 16">
    <name type="scientific">Nadsonia fulvescens var. elongata DSM 6958</name>
    <dbReference type="NCBI Taxonomy" id="857566"/>
    <lineage>
        <taxon>Eukaryota</taxon>
        <taxon>Fungi</taxon>
        <taxon>Dikarya</taxon>
        <taxon>Ascomycota</taxon>
        <taxon>Saccharomycotina</taxon>
        <taxon>Dipodascomycetes</taxon>
        <taxon>Dipodascales</taxon>
        <taxon>Dipodascales incertae sedis</taxon>
        <taxon>Nadsonia</taxon>
    </lineage>
</organism>
<evidence type="ECO:0000259" key="14">
    <source>
        <dbReference type="Pfam" id="PF02749"/>
    </source>
</evidence>
<evidence type="ECO:0000256" key="7">
    <source>
        <dbReference type="ARBA" id="ARBA00022642"/>
    </source>
</evidence>
<dbReference type="InterPro" id="IPR013785">
    <property type="entry name" value="Aldolase_TIM"/>
</dbReference>
<proteinExistence type="inferred from homology"/>
<feature type="domain" description="Quinolinate phosphoribosyl transferase C-terminal" evidence="13">
    <location>
        <begin position="130"/>
        <end position="304"/>
    </location>
</feature>
<dbReference type="GO" id="GO:0034213">
    <property type="term" value="P:quinolinate catabolic process"/>
    <property type="evidence" value="ECO:0007669"/>
    <property type="project" value="TreeGrafter"/>
</dbReference>
<comment type="pathway">
    <text evidence="2 12">Cofactor biosynthesis; NAD(+) biosynthesis; nicotinate D-ribonucleotide from quinolinate: step 1/1.</text>
</comment>
<dbReference type="FunFam" id="3.20.20.70:FF:000090">
    <property type="entry name" value="Nicotinate-nucleotide pyrophosphorylase [carboxylating]"/>
    <property type="match status" value="1"/>
</dbReference>
<sequence length="308" mass="33379">MSQNSIVLSTQFAHLLPLDGAWKEDITHWLTEDVPSFDVGGFVVGDAKKSATLWCKQRGVLAGVPFAAEIFKRCDLAVEWLFEEGTLLDPATDASAQGGKIAVAYVSGPCRNLLLAERTALNILSRASGIATKSRRVLTLARENGYKGIIAGTRKTTPGLRRVEKYAMLVGGVDPHRYDLSSMVMLKDNHIWSTGSITAAVNAARSACGFASKIEVECQSEAEADEAIEAGADIIMLDNFDGQGLREAAISIKQRWAGKNKQFFLECSGGLTEENIESYLSNEIDIYSTSSIHQGVGVIDFSLKINQN</sequence>
<evidence type="ECO:0000256" key="6">
    <source>
        <dbReference type="ARBA" id="ARBA00020990"/>
    </source>
</evidence>
<dbReference type="OrthoDB" id="10067394at2759"/>
<dbReference type="UniPathway" id="UPA00253">
    <property type="reaction ID" value="UER00331"/>
</dbReference>
<protein>
    <recommendedName>
        <fullName evidence="6 12">Nicotinate-nucleotide pyrophosphorylase [carboxylating]</fullName>
        <ecNumber evidence="5 12">2.4.2.19</ecNumber>
    </recommendedName>
    <alternativeName>
        <fullName evidence="10 12">Quinolinate phosphoribosyltransferase [decarboxylating]</fullName>
    </alternativeName>
</protein>
<feature type="domain" description="Quinolinate phosphoribosyl transferase N-terminal" evidence="14">
    <location>
        <begin position="44"/>
        <end position="128"/>
    </location>
</feature>
<dbReference type="InterPro" id="IPR027277">
    <property type="entry name" value="NadC/ModD"/>
</dbReference>
<name>A0A1E3PNC1_9ASCO</name>
<evidence type="ECO:0000313" key="15">
    <source>
        <dbReference type="EMBL" id="ODQ66724.1"/>
    </source>
</evidence>
<evidence type="ECO:0000256" key="3">
    <source>
        <dbReference type="ARBA" id="ARBA00009400"/>
    </source>
</evidence>
<dbReference type="Proteomes" id="UP000095009">
    <property type="component" value="Unassembled WGS sequence"/>
</dbReference>
<dbReference type="FunFam" id="3.90.1170.20:FF:000003">
    <property type="entry name" value="Nicotinate-nucleotide pyrophosphorylase [carboxylating]"/>
    <property type="match status" value="1"/>
</dbReference>
<dbReference type="STRING" id="857566.A0A1E3PNC1"/>
<reference evidence="15 16" key="1">
    <citation type="journal article" date="2016" name="Proc. Natl. Acad. Sci. U.S.A.">
        <title>Comparative genomics of biotechnologically important yeasts.</title>
        <authorList>
            <person name="Riley R."/>
            <person name="Haridas S."/>
            <person name="Wolfe K.H."/>
            <person name="Lopes M.R."/>
            <person name="Hittinger C.T."/>
            <person name="Goeker M."/>
            <person name="Salamov A.A."/>
            <person name="Wisecaver J.H."/>
            <person name="Long T.M."/>
            <person name="Calvey C.H."/>
            <person name="Aerts A.L."/>
            <person name="Barry K.W."/>
            <person name="Choi C."/>
            <person name="Clum A."/>
            <person name="Coughlan A.Y."/>
            <person name="Deshpande S."/>
            <person name="Douglass A.P."/>
            <person name="Hanson S.J."/>
            <person name="Klenk H.-P."/>
            <person name="LaButti K.M."/>
            <person name="Lapidus A."/>
            <person name="Lindquist E.A."/>
            <person name="Lipzen A.M."/>
            <person name="Meier-Kolthoff J.P."/>
            <person name="Ohm R.A."/>
            <person name="Otillar R.P."/>
            <person name="Pangilinan J.L."/>
            <person name="Peng Y."/>
            <person name="Rokas A."/>
            <person name="Rosa C.A."/>
            <person name="Scheuner C."/>
            <person name="Sibirny A.A."/>
            <person name="Slot J.C."/>
            <person name="Stielow J.B."/>
            <person name="Sun H."/>
            <person name="Kurtzman C.P."/>
            <person name="Blackwell M."/>
            <person name="Grigoriev I.V."/>
            <person name="Jeffries T.W."/>
        </authorList>
    </citation>
    <scope>NUCLEOTIDE SEQUENCE [LARGE SCALE GENOMIC DNA]</scope>
    <source>
        <strain evidence="15 16">DSM 6958</strain>
    </source>
</reference>
<dbReference type="Pfam" id="PF01729">
    <property type="entry name" value="QRPTase_C"/>
    <property type="match status" value="1"/>
</dbReference>
<evidence type="ECO:0000256" key="10">
    <source>
        <dbReference type="ARBA" id="ARBA00033102"/>
    </source>
</evidence>
<evidence type="ECO:0000256" key="4">
    <source>
        <dbReference type="ARBA" id="ARBA00011218"/>
    </source>
</evidence>
<keyword evidence="7 12" id="KW-0662">Pyridine nucleotide biosynthesis</keyword>
<dbReference type="PIRSF" id="PIRSF006250">
    <property type="entry name" value="NadC_ModD"/>
    <property type="match status" value="1"/>
</dbReference>
<evidence type="ECO:0000256" key="5">
    <source>
        <dbReference type="ARBA" id="ARBA00011944"/>
    </source>
</evidence>
<accession>A0A1E3PNC1</accession>
<dbReference type="Gene3D" id="3.20.20.70">
    <property type="entry name" value="Aldolase class I"/>
    <property type="match status" value="1"/>
</dbReference>
<dbReference type="PANTHER" id="PTHR32179">
    <property type="entry name" value="NICOTINATE-NUCLEOTIDE PYROPHOSPHORYLASE [CARBOXYLATING]"/>
    <property type="match status" value="1"/>
</dbReference>
<keyword evidence="9 12" id="KW-0808">Transferase</keyword>
<evidence type="ECO:0000256" key="11">
    <source>
        <dbReference type="ARBA" id="ARBA00047445"/>
    </source>
</evidence>
<evidence type="ECO:0000256" key="12">
    <source>
        <dbReference type="PIRNR" id="PIRNR006250"/>
    </source>
</evidence>
<dbReference type="Pfam" id="PF02749">
    <property type="entry name" value="QRPTase_N"/>
    <property type="match status" value="1"/>
</dbReference>
<dbReference type="Gene3D" id="3.90.1170.20">
    <property type="entry name" value="Quinolinate phosphoribosyl transferase, N-terminal domain"/>
    <property type="match status" value="1"/>
</dbReference>
<comment type="function">
    <text evidence="1 12">Involved in the catabolism of quinolinic acid (QA).</text>
</comment>
<gene>
    <name evidence="15" type="ORF">NADFUDRAFT_41350</name>
</gene>
<dbReference type="EC" id="2.4.2.19" evidence="5 12"/>
<dbReference type="SUPFAM" id="SSF51690">
    <property type="entry name" value="Nicotinate/Quinolinate PRTase C-terminal domain-like"/>
    <property type="match status" value="1"/>
</dbReference>
<dbReference type="InterPro" id="IPR004393">
    <property type="entry name" value="NadC"/>
</dbReference>
<comment type="similarity">
    <text evidence="3 12">Belongs to the NadC/ModD family.</text>
</comment>
<evidence type="ECO:0000256" key="2">
    <source>
        <dbReference type="ARBA" id="ARBA00004893"/>
    </source>
</evidence>
<keyword evidence="8 12" id="KW-0328">Glycosyltransferase</keyword>
<dbReference type="InterPro" id="IPR036068">
    <property type="entry name" value="Nicotinate_pribotase-like_C"/>
</dbReference>
<comment type="subunit">
    <text evidence="4 12">Hexamer formed by 3 homodimers.</text>
</comment>
<dbReference type="NCBIfam" id="TIGR00078">
    <property type="entry name" value="nadC"/>
    <property type="match status" value="1"/>
</dbReference>